<protein>
    <submittedName>
        <fullName evidence="1">Uncharacterized protein</fullName>
    </submittedName>
</protein>
<reference evidence="1" key="1">
    <citation type="submission" date="2023-11" db="EMBL/GenBank/DDBJ databases">
        <authorList>
            <person name="Poullet M."/>
        </authorList>
    </citation>
    <scope>NUCLEOTIDE SEQUENCE</scope>
    <source>
        <strain evidence="1">E1834</strain>
    </source>
</reference>
<organism evidence="1 2">
    <name type="scientific">Meloidogyne enterolobii</name>
    <name type="common">Root-knot nematode worm</name>
    <name type="synonym">Meloidogyne mayaguensis</name>
    <dbReference type="NCBI Taxonomy" id="390850"/>
    <lineage>
        <taxon>Eukaryota</taxon>
        <taxon>Metazoa</taxon>
        <taxon>Ecdysozoa</taxon>
        <taxon>Nematoda</taxon>
        <taxon>Chromadorea</taxon>
        <taxon>Rhabditida</taxon>
        <taxon>Tylenchina</taxon>
        <taxon>Tylenchomorpha</taxon>
        <taxon>Tylenchoidea</taxon>
        <taxon>Meloidogynidae</taxon>
        <taxon>Meloidogyninae</taxon>
        <taxon>Meloidogyne</taxon>
    </lineage>
</organism>
<name>A0ACB1AAG1_MELEN</name>
<gene>
    <name evidence="1" type="ORF">MENTE1834_LOCUS35926</name>
</gene>
<dbReference type="EMBL" id="CAVMJV010000070">
    <property type="protein sequence ID" value="CAK5088284.1"/>
    <property type="molecule type" value="Genomic_DNA"/>
</dbReference>
<sequence length="198" mass="22184">MSSTKSAMDATVFPDVPLSQTDLIIIGGVLIGFLVLLSIFYCCCCRRKKKTSPHEVIIVEEIQVETFSEPPKRVSSQKRSTPQQIKAPQNQKPKSVKKKSKSKKPKKNAGDELPVNKDLALAAGVVVPGTYEDIVEVPVGKPDKKQQQKGADKGGNKKGKNKNIFKFEKIFKIYQKRPTIFTIEEFLSLSQHLLKWML</sequence>
<evidence type="ECO:0000313" key="2">
    <source>
        <dbReference type="Proteomes" id="UP001497535"/>
    </source>
</evidence>
<comment type="caution">
    <text evidence="1">The sequence shown here is derived from an EMBL/GenBank/DDBJ whole genome shotgun (WGS) entry which is preliminary data.</text>
</comment>
<keyword evidence="2" id="KW-1185">Reference proteome</keyword>
<dbReference type="Proteomes" id="UP001497535">
    <property type="component" value="Unassembled WGS sequence"/>
</dbReference>
<evidence type="ECO:0000313" key="1">
    <source>
        <dbReference type="EMBL" id="CAK5088284.1"/>
    </source>
</evidence>
<accession>A0ACB1AAG1</accession>
<proteinExistence type="predicted"/>